<proteinExistence type="predicted"/>
<dbReference type="Proteomes" id="UP001498421">
    <property type="component" value="Unassembled WGS sequence"/>
</dbReference>
<organism evidence="2 3">
    <name type="scientific">Neonectria magnoliae</name>
    <dbReference type="NCBI Taxonomy" id="2732573"/>
    <lineage>
        <taxon>Eukaryota</taxon>
        <taxon>Fungi</taxon>
        <taxon>Dikarya</taxon>
        <taxon>Ascomycota</taxon>
        <taxon>Pezizomycotina</taxon>
        <taxon>Sordariomycetes</taxon>
        <taxon>Hypocreomycetidae</taxon>
        <taxon>Hypocreales</taxon>
        <taxon>Nectriaceae</taxon>
        <taxon>Neonectria</taxon>
    </lineage>
</organism>
<evidence type="ECO:0000256" key="1">
    <source>
        <dbReference type="SAM" id="MobiDB-lite"/>
    </source>
</evidence>
<name>A0ABR1I9D7_9HYPO</name>
<sequence length="299" mass="33546">MCHKVVVLCCHCGGFVPPNDWMLCNAYLRVARTELEQKPHLLLNPARCGYLSRPEVEPVLYGCENYSCISRSASCCIGFGDREDEKTREIAAWEYFTLYKKHFMKKYATRMPVVPRKQPQPFLLVARRASFEAMENDSDDHDEISDSGMPTGPMKRAPRTLGKYRISSRSPAFIDAAKSAASPDSDQVPLQVSDQSGDESDDDFEIADFKKRPRRMEQLRVPRFPAMVTRGNPLTIAYGSHAPKVPNFVTRAEIITKPFGTAAKAMTWIIDEYDAAKNASGFGRALGRVQTSISAKFAF</sequence>
<comment type="caution">
    <text evidence="2">The sequence shown here is derived from an EMBL/GenBank/DDBJ whole genome shotgun (WGS) entry which is preliminary data.</text>
</comment>
<feature type="region of interest" description="Disordered" evidence="1">
    <location>
        <begin position="176"/>
        <end position="203"/>
    </location>
</feature>
<feature type="compositionally biased region" description="Acidic residues" evidence="1">
    <location>
        <begin position="134"/>
        <end position="145"/>
    </location>
</feature>
<evidence type="ECO:0000313" key="2">
    <source>
        <dbReference type="EMBL" id="KAK7430197.1"/>
    </source>
</evidence>
<protein>
    <submittedName>
        <fullName evidence="2">Uncharacterized protein</fullName>
    </submittedName>
</protein>
<feature type="region of interest" description="Disordered" evidence="1">
    <location>
        <begin position="134"/>
        <end position="158"/>
    </location>
</feature>
<accession>A0ABR1I9D7</accession>
<gene>
    <name evidence="2" type="ORF">QQZ08_003171</name>
</gene>
<reference evidence="2 3" key="1">
    <citation type="journal article" date="2025" name="Microbiol. Resour. Announc.">
        <title>Draft genome sequences for Neonectria magnoliae and Neonectria punicea, canker pathogens of Liriodendron tulipifera and Acer saccharum in West Virginia.</title>
        <authorList>
            <person name="Petronek H.M."/>
            <person name="Kasson M.T."/>
            <person name="Metheny A.M."/>
            <person name="Stauder C.M."/>
            <person name="Lovett B."/>
            <person name="Lynch S.C."/>
            <person name="Garnas J.R."/>
            <person name="Kasson L.R."/>
            <person name="Stajich J.E."/>
        </authorList>
    </citation>
    <scope>NUCLEOTIDE SEQUENCE [LARGE SCALE GENOMIC DNA]</scope>
    <source>
        <strain evidence="2 3">NRRL 64651</strain>
    </source>
</reference>
<feature type="compositionally biased region" description="Low complexity" evidence="1">
    <location>
        <begin position="176"/>
        <end position="186"/>
    </location>
</feature>
<evidence type="ECO:0000313" key="3">
    <source>
        <dbReference type="Proteomes" id="UP001498421"/>
    </source>
</evidence>
<dbReference type="EMBL" id="JAZAVK010000021">
    <property type="protein sequence ID" value="KAK7430197.1"/>
    <property type="molecule type" value="Genomic_DNA"/>
</dbReference>
<keyword evidence="3" id="KW-1185">Reference proteome</keyword>